<reference evidence="1 2" key="1">
    <citation type="submission" date="2024-01" db="EMBL/GenBank/DDBJ databases">
        <title>Aequorivita flavus sp. nov., isolated from deep-sea sediment.</title>
        <authorList>
            <person name="Chen X."/>
        </authorList>
    </citation>
    <scope>NUCLEOTIDE SEQUENCE [LARGE SCALE GENOMIC DNA]</scope>
    <source>
        <strain evidence="1 2">MCCC 1A16935</strain>
    </source>
</reference>
<comment type="caution">
    <text evidence="1">The sequence shown here is derived from an EMBL/GenBank/DDBJ whole genome shotgun (WGS) entry which is preliminary data.</text>
</comment>
<accession>A0ABU9NAH3</accession>
<dbReference type="Proteomes" id="UP001390963">
    <property type="component" value="Unassembled WGS sequence"/>
</dbReference>
<proteinExistence type="predicted"/>
<feature type="non-terminal residue" evidence="1">
    <location>
        <position position="1"/>
    </location>
</feature>
<gene>
    <name evidence="1" type="ORF">VZD24_02455</name>
</gene>
<sequence>ILTSIDLETVIDNFETLTTIVDNGNGTFTYTDEDNVTTTIDISNLETLTSIALNTDNTHIDYIDEDGATTQLDLTDIVKNLESLTVLAYNDSTNTLTYTDETGIPYNLNLNEGTVAYNAVTNVITYTDAAGNATTLTLNATDLSYNTTTQNLVYVNSLGVTQTIDLGNLVNSVIDAKDLTAADASITVTDGTGATLVDSNIKVADGGISTIKLADNAVNSAKIIDGEVKTDDLANTNVTAVKLNNDVAGVGLVKNSTTNALDVNANNGLNVDSTADAVQLGGNLIKPTTVITDATNTLALAGLQPGTTSDKLVVAESDGTLRQVNAAMPKFFYMPPIIFDTSVNGTFTKNLHTEYLGQFSGTSNPTLVRSTAAPSEIPNVPGPTDLYYYITYYDTNVFSNVSINANGVLTYNIINNATAASFMTIVFVVK</sequence>
<evidence type="ECO:0000313" key="2">
    <source>
        <dbReference type="Proteomes" id="UP001390963"/>
    </source>
</evidence>
<evidence type="ECO:0000313" key="1">
    <source>
        <dbReference type="EMBL" id="MEM0572366.1"/>
    </source>
</evidence>
<organism evidence="1 2">
    <name type="scientific">Aequorivita flava</name>
    <dbReference type="NCBI Taxonomy" id="3114371"/>
    <lineage>
        <taxon>Bacteria</taxon>
        <taxon>Pseudomonadati</taxon>
        <taxon>Bacteroidota</taxon>
        <taxon>Flavobacteriia</taxon>
        <taxon>Flavobacteriales</taxon>
        <taxon>Flavobacteriaceae</taxon>
        <taxon>Aequorivita</taxon>
    </lineage>
</organism>
<protein>
    <submittedName>
        <fullName evidence="1">Uncharacterized protein</fullName>
    </submittedName>
</protein>
<dbReference type="RefSeq" id="WP_342688757.1">
    <property type="nucleotide sequence ID" value="NZ_JAZDTZ010000001.1"/>
</dbReference>
<dbReference type="EMBL" id="JBANCF010000001">
    <property type="protein sequence ID" value="MEM0572366.1"/>
    <property type="molecule type" value="Genomic_DNA"/>
</dbReference>
<name>A0ABU9NAH3_9FLAO</name>
<keyword evidence="2" id="KW-1185">Reference proteome</keyword>